<dbReference type="GO" id="GO:0005886">
    <property type="term" value="C:plasma membrane"/>
    <property type="evidence" value="ECO:0007669"/>
    <property type="project" value="UniProtKB-SubCell"/>
</dbReference>
<comment type="caution">
    <text evidence="9">The sequence shown here is derived from an EMBL/GenBank/DDBJ whole genome shotgun (WGS) entry which is preliminary data.</text>
</comment>
<feature type="transmembrane region" description="Helical" evidence="7">
    <location>
        <begin position="75"/>
        <end position="93"/>
    </location>
</feature>
<feature type="transmembrane region" description="Helical" evidence="7">
    <location>
        <begin position="364"/>
        <end position="384"/>
    </location>
</feature>
<feature type="transmembrane region" description="Helical" evidence="7">
    <location>
        <begin position="204"/>
        <end position="227"/>
    </location>
</feature>
<dbReference type="InterPro" id="IPR050189">
    <property type="entry name" value="MFS_Efflux_Transporters"/>
</dbReference>
<feature type="transmembrane region" description="Helical" evidence="7">
    <location>
        <begin position="269"/>
        <end position="289"/>
    </location>
</feature>
<accession>A0A920CFR0</accession>
<feature type="transmembrane region" description="Helical" evidence="7">
    <location>
        <begin position="133"/>
        <end position="152"/>
    </location>
</feature>
<reference evidence="9 10" key="1">
    <citation type="submission" date="2021-03" db="EMBL/GenBank/DDBJ databases">
        <title>Antimicrobial resistance genes in bacteria isolated from Japanese honey, and their potential for conferring macrolide and lincosamide resistance in the American foulbrood pathogen Paenibacillus larvae.</title>
        <authorList>
            <person name="Okamoto M."/>
            <person name="Kumagai M."/>
            <person name="Kanamori H."/>
            <person name="Takamatsu D."/>
        </authorList>
    </citation>
    <scope>NUCLEOTIDE SEQUENCE [LARGE SCALE GENOMIC DNA]</scope>
    <source>
        <strain evidence="9 10">J41TS12</strain>
    </source>
</reference>
<evidence type="ECO:0000256" key="6">
    <source>
        <dbReference type="ARBA" id="ARBA00023136"/>
    </source>
</evidence>
<gene>
    <name evidence="9" type="primary">ybcL</name>
    <name evidence="9" type="ORF">J41TS12_33470</name>
</gene>
<evidence type="ECO:0000256" key="3">
    <source>
        <dbReference type="ARBA" id="ARBA00022475"/>
    </source>
</evidence>
<evidence type="ECO:0000256" key="1">
    <source>
        <dbReference type="ARBA" id="ARBA00004651"/>
    </source>
</evidence>
<dbReference type="Pfam" id="PF07690">
    <property type="entry name" value="MFS_1"/>
    <property type="match status" value="1"/>
</dbReference>
<keyword evidence="4 7" id="KW-0812">Transmembrane</keyword>
<keyword evidence="10" id="KW-1185">Reference proteome</keyword>
<dbReference type="InterPro" id="IPR011701">
    <property type="entry name" value="MFS"/>
</dbReference>
<organism evidence="9 10">
    <name type="scientific">Paenibacillus antibioticophila</name>
    <dbReference type="NCBI Taxonomy" id="1274374"/>
    <lineage>
        <taxon>Bacteria</taxon>
        <taxon>Bacillati</taxon>
        <taxon>Bacillota</taxon>
        <taxon>Bacilli</taxon>
        <taxon>Bacillales</taxon>
        <taxon>Paenibacillaceae</taxon>
        <taxon>Paenibacillus</taxon>
    </lineage>
</organism>
<dbReference type="Proteomes" id="UP000681162">
    <property type="component" value="Unassembled WGS sequence"/>
</dbReference>
<protein>
    <submittedName>
        <fullName evidence="9">MFS-type transporter YbcL</fullName>
    </submittedName>
</protein>
<evidence type="ECO:0000256" key="7">
    <source>
        <dbReference type="SAM" id="Phobius"/>
    </source>
</evidence>
<keyword evidence="5 7" id="KW-1133">Transmembrane helix</keyword>
<keyword evidence="3" id="KW-1003">Cell membrane</keyword>
<feature type="domain" description="Major facilitator superfamily (MFS) profile" evidence="8">
    <location>
        <begin position="9"/>
        <end position="387"/>
    </location>
</feature>
<feature type="transmembrane region" description="Helical" evidence="7">
    <location>
        <begin position="239"/>
        <end position="257"/>
    </location>
</feature>
<dbReference type="AlphaFoldDB" id="A0A920CFR0"/>
<comment type="subcellular location">
    <subcellularLocation>
        <location evidence="1">Cell membrane</location>
        <topology evidence="1">Multi-pass membrane protein</topology>
    </subcellularLocation>
</comment>
<feature type="transmembrane region" description="Helical" evidence="7">
    <location>
        <begin position="12"/>
        <end position="31"/>
    </location>
</feature>
<dbReference type="PROSITE" id="PS50850">
    <property type="entry name" value="MFS"/>
    <property type="match status" value="1"/>
</dbReference>
<proteinExistence type="predicted"/>
<keyword evidence="2" id="KW-0813">Transport</keyword>
<dbReference type="GO" id="GO:0022857">
    <property type="term" value="F:transmembrane transporter activity"/>
    <property type="evidence" value="ECO:0007669"/>
    <property type="project" value="InterPro"/>
</dbReference>
<evidence type="ECO:0000313" key="9">
    <source>
        <dbReference type="EMBL" id="GIO38486.1"/>
    </source>
</evidence>
<dbReference type="PANTHER" id="PTHR43124">
    <property type="entry name" value="PURINE EFFLUX PUMP PBUE"/>
    <property type="match status" value="1"/>
</dbReference>
<evidence type="ECO:0000313" key="10">
    <source>
        <dbReference type="Proteomes" id="UP000681162"/>
    </source>
</evidence>
<feature type="transmembrane region" description="Helical" evidence="7">
    <location>
        <begin position="99"/>
        <end position="121"/>
    </location>
</feature>
<evidence type="ECO:0000256" key="5">
    <source>
        <dbReference type="ARBA" id="ARBA00022989"/>
    </source>
</evidence>
<dbReference type="PANTHER" id="PTHR43124:SF10">
    <property type="entry name" value="PURINE EFFLUX PUMP PBUE"/>
    <property type="match status" value="1"/>
</dbReference>
<feature type="transmembrane region" description="Helical" evidence="7">
    <location>
        <begin position="295"/>
        <end position="312"/>
    </location>
</feature>
<dbReference type="EMBL" id="BORR01000012">
    <property type="protein sequence ID" value="GIO38486.1"/>
    <property type="molecule type" value="Genomic_DNA"/>
</dbReference>
<evidence type="ECO:0000256" key="4">
    <source>
        <dbReference type="ARBA" id="ARBA00022692"/>
    </source>
</evidence>
<keyword evidence="6 7" id="KW-0472">Membrane</keyword>
<dbReference type="SUPFAM" id="SSF103473">
    <property type="entry name" value="MFS general substrate transporter"/>
    <property type="match status" value="1"/>
</dbReference>
<name>A0A920CFR0_9BACL</name>
<dbReference type="CDD" id="cd17324">
    <property type="entry name" value="MFS_NepI_like"/>
    <property type="match status" value="1"/>
</dbReference>
<dbReference type="Gene3D" id="1.20.1250.20">
    <property type="entry name" value="MFS general substrate transporter like domains"/>
    <property type="match status" value="1"/>
</dbReference>
<evidence type="ECO:0000259" key="8">
    <source>
        <dbReference type="PROSITE" id="PS50850"/>
    </source>
</evidence>
<evidence type="ECO:0000256" key="2">
    <source>
        <dbReference type="ARBA" id="ARBA00022448"/>
    </source>
</evidence>
<feature type="transmembrane region" description="Helical" evidence="7">
    <location>
        <begin position="51"/>
        <end position="68"/>
    </location>
</feature>
<sequence>MNELSNTWKVYLLALVTFLVGTSEYVISGILDKISDTLGISVTSTGQLVTIFSFAYAIGTPILMALTAKVERQKLLVWALGIFVIGNILSFVLPGYASFLAARVIMALGAGMVVVTALYIAAKIAAPGKQASAIATVVMGFTASLIIGVPLGRIVAAQLGWKSVFGILALAGLVVMFVLYAIIPRVQGDKPMPLSKQLAFLKNGNVALGLAITFFWLGGYTIAYTYISPYLLDVAGLKEGILSGVLLAFGIASLLGSKFGGFSADKWGVFPTLSGGLLLHVIALLLLSLSVAYTHSWQLIVILLILWSFAAWSSGPTQQVNLVRIEPSYSGIMLSLNQSMMQLSMAAGAAIGGVMIERVSLPSITWVGMMGVAIAIVVASFLRMRMSAGREGRKYPEMNSKKVSIK</sequence>
<feature type="transmembrane region" description="Helical" evidence="7">
    <location>
        <begin position="164"/>
        <end position="183"/>
    </location>
</feature>
<feature type="transmembrane region" description="Helical" evidence="7">
    <location>
        <begin position="332"/>
        <end position="352"/>
    </location>
</feature>
<dbReference type="InterPro" id="IPR036259">
    <property type="entry name" value="MFS_trans_sf"/>
</dbReference>
<dbReference type="InterPro" id="IPR020846">
    <property type="entry name" value="MFS_dom"/>
</dbReference>